<evidence type="ECO:0000313" key="1">
    <source>
        <dbReference type="EMBL" id="MBW88340.1"/>
    </source>
</evidence>
<dbReference type="EMBL" id="GGEC01007857">
    <property type="protein sequence ID" value="MBW88340.1"/>
    <property type="molecule type" value="Transcribed_RNA"/>
</dbReference>
<reference evidence="1" key="1">
    <citation type="submission" date="2018-02" db="EMBL/GenBank/DDBJ databases">
        <title>Rhizophora mucronata_Transcriptome.</title>
        <authorList>
            <person name="Meera S.P."/>
            <person name="Sreeshan A."/>
            <person name="Augustine A."/>
        </authorList>
    </citation>
    <scope>NUCLEOTIDE SEQUENCE</scope>
    <source>
        <tissue evidence="1">Leaf</tissue>
    </source>
</reference>
<protein>
    <submittedName>
        <fullName evidence="1">Uncharacterized protein LOC107422559</fullName>
    </submittedName>
</protein>
<accession>A0A2P2J4F7</accession>
<sequence length="115" mass="13239">MEFTGFVAWVERAMLLISGKSRFEKRTSIGLSSTSILRSFLLVLPSRPTLAPLKTLEGVKLMLQIVRLCTFLSHLFARYILAKCLLNCKRVLIYLPWIHGEQVILMLLCNWMARL</sequence>
<proteinExistence type="predicted"/>
<name>A0A2P2J4F7_RHIMU</name>
<dbReference type="AlphaFoldDB" id="A0A2P2J4F7"/>
<organism evidence="1">
    <name type="scientific">Rhizophora mucronata</name>
    <name type="common">Asiatic mangrove</name>
    <dbReference type="NCBI Taxonomy" id="61149"/>
    <lineage>
        <taxon>Eukaryota</taxon>
        <taxon>Viridiplantae</taxon>
        <taxon>Streptophyta</taxon>
        <taxon>Embryophyta</taxon>
        <taxon>Tracheophyta</taxon>
        <taxon>Spermatophyta</taxon>
        <taxon>Magnoliopsida</taxon>
        <taxon>eudicotyledons</taxon>
        <taxon>Gunneridae</taxon>
        <taxon>Pentapetalae</taxon>
        <taxon>rosids</taxon>
        <taxon>fabids</taxon>
        <taxon>Malpighiales</taxon>
        <taxon>Rhizophoraceae</taxon>
        <taxon>Rhizophora</taxon>
    </lineage>
</organism>